<evidence type="ECO:0000256" key="4">
    <source>
        <dbReference type="PROSITE-ProRule" id="PRU00176"/>
    </source>
</evidence>
<keyword evidence="2 4" id="KW-0694">RNA-binding</keyword>
<dbReference type="EnsemblPlants" id="Solyc06g036600.2.1">
    <property type="protein sequence ID" value="Solyc06g036600.2.1"/>
    <property type="gene ID" value="Solyc06g036600.2"/>
</dbReference>
<evidence type="ECO:0000256" key="2">
    <source>
        <dbReference type="ARBA" id="ARBA00022884"/>
    </source>
</evidence>
<dbReference type="InterPro" id="IPR000504">
    <property type="entry name" value="RRM_dom"/>
</dbReference>
<dbReference type="GO" id="GO:0005634">
    <property type="term" value="C:nucleus"/>
    <property type="evidence" value="ECO:0007669"/>
    <property type="project" value="UniProtKB-SubCell"/>
</dbReference>
<dbReference type="SMART" id="SM00360">
    <property type="entry name" value="RRM"/>
    <property type="match status" value="1"/>
</dbReference>
<sequence length="325" mass="36376">MAPGEAPLKSLWVGNLAPDMTDEDLEQGHFPNRSIGHPNPLIMPQDFVRNYSHSRNVGFTRQHEKEPEVKDGHYPNRSIDHSHDLPSKVLCISYPPTVHVDNNMIHNAMILLGEINRIKTFNDKNFSLVEFRSVEEAQRAREGLQGKLFNDPRITIEYYYPFPPAQTMAQNPPILAPSASITISPGKHYIWNGNIARKGTSVCRAVCVPTGESVICVLPDIVNCTAKTGLEKLKKHYSDAAIGFNIFFFLPDTDHKEYASYAEFLRYLSAKDRVEVAKLSDGTHMFLVPPSDFISKVLKVDGPACIYGVVLKYSPHTTSATVLPK</sequence>
<evidence type="ECO:0000256" key="1">
    <source>
        <dbReference type="ARBA" id="ARBA00004123"/>
    </source>
</evidence>
<evidence type="ECO:0000256" key="5">
    <source>
        <dbReference type="SAM" id="MobiDB-lite"/>
    </source>
</evidence>
<dbReference type="Pfam" id="PF07744">
    <property type="entry name" value="SPOC"/>
    <property type="match status" value="1"/>
</dbReference>
<protein>
    <recommendedName>
        <fullName evidence="6">RRM domain-containing protein</fullName>
    </recommendedName>
</protein>
<dbReference type="InParanoid" id="A0A3Q7GUP2"/>
<proteinExistence type="predicted"/>
<evidence type="ECO:0000259" key="6">
    <source>
        <dbReference type="PROSITE" id="PS50102"/>
    </source>
</evidence>
<name>A0A3Q7GUP2_SOLLC</name>
<accession>A0A3Q7GUP2</accession>
<organism evidence="7">
    <name type="scientific">Solanum lycopersicum</name>
    <name type="common">Tomato</name>
    <name type="synonym">Lycopersicon esculentum</name>
    <dbReference type="NCBI Taxonomy" id="4081"/>
    <lineage>
        <taxon>Eukaryota</taxon>
        <taxon>Viridiplantae</taxon>
        <taxon>Streptophyta</taxon>
        <taxon>Embryophyta</taxon>
        <taxon>Tracheophyta</taxon>
        <taxon>Spermatophyta</taxon>
        <taxon>Magnoliopsida</taxon>
        <taxon>eudicotyledons</taxon>
        <taxon>Gunneridae</taxon>
        <taxon>Pentapetalae</taxon>
        <taxon>asterids</taxon>
        <taxon>lamiids</taxon>
        <taxon>Solanales</taxon>
        <taxon>Solanaceae</taxon>
        <taxon>Solanoideae</taxon>
        <taxon>Solaneae</taxon>
        <taxon>Solanum</taxon>
        <taxon>Solanum subgen. Lycopersicon</taxon>
    </lineage>
</organism>
<dbReference type="SUPFAM" id="SSF54928">
    <property type="entry name" value="RNA-binding domain, RBD"/>
    <property type="match status" value="1"/>
</dbReference>
<reference evidence="7" key="2">
    <citation type="submission" date="2019-01" db="UniProtKB">
        <authorList>
            <consortium name="EnsemblPlants"/>
        </authorList>
    </citation>
    <scope>IDENTIFICATION</scope>
    <source>
        <strain evidence="7">cv. Heinz 1706</strain>
    </source>
</reference>
<dbReference type="GO" id="GO:0003723">
    <property type="term" value="F:RNA binding"/>
    <property type="evidence" value="ECO:0000318"/>
    <property type="project" value="GO_Central"/>
</dbReference>
<evidence type="ECO:0000313" key="7">
    <source>
        <dbReference type="EnsemblPlants" id="Solyc06g036600.2.1"/>
    </source>
</evidence>
<dbReference type="AlphaFoldDB" id="A0A3Q7GUP2"/>
<dbReference type="Gene3D" id="3.30.70.330">
    <property type="match status" value="1"/>
</dbReference>
<dbReference type="OMA" id="THMFLVP"/>
<dbReference type="STRING" id="4081.A0A3Q7GUP2"/>
<dbReference type="InterPro" id="IPR012677">
    <property type="entry name" value="Nucleotide-bd_a/b_plait_sf"/>
</dbReference>
<dbReference type="PROSITE" id="PS50102">
    <property type="entry name" value="RRM"/>
    <property type="match status" value="1"/>
</dbReference>
<dbReference type="Proteomes" id="UP000004994">
    <property type="component" value="Chromosome 6"/>
</dbReference>
<comment type="subcellular location">
    <subcellularLocation>
        <location evidence="1">Nucleus</location>
    </subcellularLocation>
</comment>
<feature type="domain" description="RRM" evidence="6">
    <location>
        <begin position="87"/>
        <end position="161"/>
    </location>
</feature>
<feature type="region of interest" description="Disordered" evidence="5">
    <location>
        <begin position="59"/>
        <end position="81"/>
    </location>
</feature>
<keyword evidence="8" id="KW-1185">Reference proteome</keyword>
<keyword evidence="3" id="KW-0539">Nucleus</keyword>
<dbReference type="Pfam" id="PF00076">
    <property type="entry name" value="RRM_1"/>
    <property type="match status" value="1"/>
</dbReference>
<feature type="compositionally biased region" description="Basic and acidic residues" evidence="5">
    <location>
        <begin position="61"/>
        <end position="81"/>
    </location>
</feature>
<evidence type="ECO:0000256" key="3">
    <source>
        <dbReference type="ARBA" id="ARBA00023242"/>
    </source>
</evidence>
<dbReference type="InterPro" id="IPR012921">
    <property type="entry name" value="SPOC_C"/>
</dbReference>
<dbReference type="Gramene" id="Solyc06g036600.2.1">
    <property type="protein sequence ID" value="Solyc06g036600.2.1"/>
    <property type="gene ID" value="Solyc06g036600.2"/>
</dbReference>
<reference evidence="7" key="1">
    <citation type="journal article" date="2012" name="Nature">
        <title>The tomato genome sequence provides insights into fleshy fruit evolution.</title>
        <authorList>
            <consortium name="Tomato Genome Consortium"/>
        </authorList>
    </citation>
    <scope>NUCLEOTIDE SEQUENCE [LARGE SCALE GENOMIC DNA]</scope>
    <source>
        <strain evidence="7">cv. Heinz 1706</strain>
    </source>
</reference>
<dbReference type="PANTHER" id="PTHR23189">
    <property type="entry name" value="RNA RECOGNITION MOTIF-CONTAINING"/>
    <property type="match status" value="1"/>
</dbReference>
<evidence type="ECO:0000313" key="8">
    <source>
        <dbReference type="Proteomes" id="UP000004994"/>
    </source>
</evidence>
<dbReference type="InterPro" id="IPR035979">
    <property type="entry name" value="RBD_domain_sf"/>
</dbReference>